<dbReference type="RefSeq" id="XP_024339945.1">
    <property type="nucleotide sequence ID" value="XM_024485140.1"/>
</dbReference>
<gene>
    <name evidence="5" type="ORF">POSPLADRAFT_1140180</name>
</gene>
<evidence type="ECO:0000256" key="3">
    <source>
        <dbReference type="PROSITE-ProRule" id="PRU01006"/>
    </source>
</evidence>
<dbReference type="GO" id="GO:0006623">
    <property type="term" value="P:protein targeting to vacuole"/>
    <property type="evidence" value="ECO:0007669"/>
    <property type="project" value="InterPro"/>
</dbReference>
<organism evidence="5 6">
    <name type="scientific">Postia placenta MAD-698-R-SB12</name>
    <dbReference type="NCBI Taxonomy" id="670580"/>
    <lineage>
        <taxon>Eukaryota</taxon>
        <taxon>Fungi</taxon>
        <taxon>Dikarya</taxon>
        <taxon>Basidiomycota</taxon>
        <taxon>Agaricomycotina</taxon>
        <taxon>Agaricomycetes</taxon>
        <taxon>Polyporales</taxon>
        <taxon>Adustoporiaceae</taxon>
        <taxon>Rhodonia</taxon>
    </lineage>
</organism>
<dbReference type="GO" id="GO:0030897">
    <property type="term" value="C:HOPS complex"/>
    <property type="evidence" value="ECO:0007669"/>
    <property type="project" value="TreeGrafter"/>
</dbReference>
<dbReference type="InterPro" id="IPR045111">
    <property type="entry name" value="Vps41/Vps8"/>
</dbReference>
<keyword evidence="2" id="KW-0653">Protein transport</keyword>
<dbReference type="Pfam" id="PF23556">
    <property type="entry name" value="TPR_Vps41"/>
    <property type="match status" value="1"/>
</dbReference>
<keyword evidence="6" id="KW-1185">Reference proteome</keyword>
<dbReference type="GO" id="GO:0034058">
    <property type="term" value="P:endosomal vesicle fusion"/>
    <property type="evidence" value="ECO:0007669"/>
    <property type="project" value="TreeGrafter"/>
</dbReference>
<dbReference type="GO" id="GO:0009267">
    <property type="term" value="P:cellular response to starvation"/>
    <property type="evidence" value="ECO:0007669"/>
    <property type="project" value="TreeGrafter"/>
</dbReference>
<dbReference type="EMBL" id="KZ110595">
    <property type="protein sequence ID" value="OSX63151.1"/>
    <property type="molecule type" value="Genomic_DNA"/>
</dbReference>
<dbReference type="InterPro" id="IPR000547">
    <property type="entry name" value="Clathrin_H-chain/VPS_repeat"/>
</dbReference>
<feature type="compositionally biased region" description="Polar residues" evidence="4">
    <location>
        <begin position="204"/>
        <end position="215"/>
    </location>
</feature>
<feature type="repeat" description="CHCR" evidence="3">
    <location>
        <begin position="1"/>
        <end position="50"/>
    </location>
</feature>
<dbReference type="AlphaFoldDB" id="A0A1X6N3E6"/>
<feature type="region of interest" description="Disordered" evidence="4">
    <location>
        <begin position="203"/>
        <end position="224"/>
    </location>
</feature>
<dbReference type="GO" id="GO:0016236">
    <property type="term" value="P:macroautophagy"/>
    <property type="evidence" value="ECO:0007669"/>
    <property type="project" value="TreeGrafter"/>
</dbReference>
<keyword evidence="1" id="KW-0813">Transport</keyword>
<dbReference type="PANTHER" id="PTHR12616">
    <property type="entry name" value="VACUOLAR PROTEIN SORTING VPS41"/>
    <property type="match status" value="1"/>
</dbReference>
<dbReference type="OrthoDB" id="244107at2759"/>
<dbReference type="GO" id="GO:0005770">
    <property type="term" value="C:late endosome"/>
    <property type="evidence" value="ECO:0007669"/>
    <property type="project" value="TreeGrafter"/>
</dbReference>
<sequence>MGNNKEALTLIIEQLGDVKRAINFAKEQHDDDLWEGLLKYFETRPRLKGALMEILHDLNLQASLLERCQTILNGDAAELARQLHRNQTCRFFLSGARCYSESIVPYGLDVVTGSSINLLSTHHMAQQGLDQGFDGSWGDAGIQQPPQPAPPEAGVNPTDTADRILFQAVAALGRHQDAFANNQQLQSAALESLARSIHELRQRVSATPAPSTSAGPRNIKVRDPRMFNGKSSEVVPFLRESHVARNERPGRSTISFHFYQTFEINPNFLRKKTSMIRDWIKELGPI</sequence>
<evidence type="ECO:0000256" key="2">
    <source>
        <dbReference type="ARBA" id="ARBA00022927"/>
    </source>
</evidence>
<dbReference type="PANTHER" id="PTHR12616:SF1">
    <property type="entry name" value="VACUOLAR PROTEIN SORTING-ASSOCIATED PROTEIN 41 HOMOLOG"/>
    <property type="match status" value="1"/>
</dbReference>
<dbReference type="Proteomes" id="UP000194127">
    <property type="component" value="Unassembled WGS sequence"/>
</dbReference>
<reference evidence="5 6" key="1">
    <citation type="submission" date="2017-04" db="EMBL/GenBank/DDBJ databases">
        <title>Genome Sequence of the Model Brown-Rot Fungus Postia placenta SB12.</title>
        <authorList>
            <consortium name="DOE Joint Genome Institute"/>
            <person name="Gaskell J."/>
            <person name="Kersten P."/>
            <person name="Larrondo L.F."/>
            <person name="Canessa P."/>
            <person name="Martinez D."/>
            <person name="Hibbett D."/>
            <person name="Schmoll M."/>
            <person name="Kubicek C.P."/>
            <person name="Martinez A.T."/>
            <person name="Yadav J."/>
            <person name="Master E."/>
            <person name="Magnuson J.K."/>
            <person name="James T."/>
            <person name="Yaver D."/>
            <person name="Berka R."/>
            <person name="Labutti K."/>
            <person name="Lipzen A."/>
            <person name="Aerts A."/>
            <person name="Barry K."/>
            <person name="Henrissat B."/>
            <person name="Blanchette R."/>
            <person name="Grigoriev I."/>
            <person name="Cullen D."/>
        </authorList>
    </citation>
    <scope>NUCLEOTIDE SEQUENCE [LARGE SCALE GENOMIC DNA]</scope>
    <source>
        <strain evidence="5 6">MAD-698-R-SB12</strain>
    </source>
</reference>
<proteinExistence type="predicted"/>
<accession>A0A1X6N3E6</accession>
<evidence type="ECO:0000313" key="5">
    <source>
        <dbReference type="EMBL" id="OSX63151.1"/>
    </source>
</evidence>
<dbReference type="STRING" id="670580.A0A1X6N3E6"/>
<dbReference type="GeneID" id="36330089"/>
<evidence type="ECO:0000313" key="6">
    <source>
        <dbReference type="Proteomes" id="UP000194127"/>
    </source>
</evidence>
<evidence type="ECO:0000256" key="1">
    <source>
        <dbReference type="ARBA" id="ARBA00022448"/>
    </source>
</evidence>
<dbReference type="PROSITE" id="PS50236">
    <property type="entry name" value="CHCR"/>
    <property type="match status" value="1"/>
</dbReference>
<name>A0A1X6N3E6_9APHY</name>
<evidence type="ECO:0000256" key="4">
    <source>
        <dbReference type="SAM" id="MobiDB-lite"/>
    </source>
</evidence>
<protein>
    <submittedName>
        <fullName evidence="5">Uncharacterized protein</fullName>
    </submittedName>
</protein>